<accession>A0A7R9BJE0</accession>
<dbReference type="Pfam" id="PF06807">
    <property type="entry name" value="Clp1"/>
    <property type="match status" value="1"/>
</dbReference>
<evidence type="ECO:0000259" key="5">
    <source>
        <dbReference type="Pfam" id="PF16575"/>
    </source>
</evidence>
<keyword evidence="1" id="KW-0547">Nucleotide-binding</keyword>
<dbReference type="GO" id="GO:0051731">
    <property type="term" value="F:polynucleotide 5'-hydroxyl-kinase activity"/>
    <property type="evidence" value="ECO:0007669"/>
    <property type="project" value="InterPro"/>
</dbReference>
<evidence type="ECO:0000259" key="3">
    <source>
        <dbReference type="Pfam" id="PF06807"/>
    </source>
</evidence>
<dbReference type="PANTHER" id="PTHR12755">
    <property type="entry name" value="CLEAVAGE/POLYADENYLATION FACTOR IA SUBUNIT CLP1P"/>
    <property type="match status" value="1"/>
</dbReference>
<evidence type="ECO:0000313" key="7">
    <source>
        <dbReference type="Proteomes" id="UP000678499"/>
    </source>
</evidence>
<feature type="domain" description="Clp1 N-terminal" evidence="4">
    <location>
        <begin position="23"/>
        <end position="106"/>
    </location>
</feature>
<keyword evidence="2" id="KW-0067">ATP-binding</keyword>
<dbReference type="Gene3D" id="2.40.30.330">
    <property type="entry name" value="Pre-mRNA cleavage complex subunit Clp1, C-terminal domain"/>
    <property type="match status" value="1"/>
</dbReference>
<dbReference type="InterPro" id="IPR010655">
    <property type="entry name" value="Clp1_C"/>
</dbReference>
<dbReference type="InterPro" id="IPR045116">
    <property type="entry name" value="Clp1/Grc3"/>
</dbReference>
<dbReference type="Proteomes" id="UP000678499">
    <property type="component" value="Unassembled WGS sequence"/>
</dbReference>
<evidence type="ECO:0008006" key="8">
    <source>
        <dbReference type="Google" id="ProtNLM"/>
    </source>
</evidence>
<dbReference type="GO" id="GO:0005634">
    <property type="term" value="C:nucleus"/>
    <property type="evidence" value="ECO:0007669"/>
    <property type="project" value="TreeGrafter"/>
</dbReference>
<evidence type="ECO:0000256" key="2">
    <source>
        <dbReference type="ARBA" id="ARBA00022840"/>
    </source>
</evidence>
<dbReference type="GO" id="GO:0006388">
    <property type="term" value="P:tRNA splicing, via endonucleolytic cleavage and ligation"/>
    <property type="evidence" value="ECO:0007669"/>
    <property type="project" value="TreeGrafter"/>
</dbReference>
<dbReference type="GO" id="GO:0005524">
    <property type="term" value="F:ATP binding"/>
    <property type="evidence" value="ECO:0007669"/>
    <property type="project" value="UniProtKB-KW"/>
</dbReference>
<dbReference type="InterPro" id="IPR027417">
    <property type="entry name" value="P-loop_NTPase"/>
</dbReference>
<gene>
    <name evidence="6" type="ORF">NMOB1V02_LOCUS4207</name>
</gene>
<dbReference type="InterPro" id="IPR027844">
    <property type="entry name" value="INTS15"/>
</dbReference>
<dbReference type="InterPro" id="IPR038239">
    <property type="entry name" value="Clp1_N_sf"/>
</dbReference>
<dbReference type="SUPFAM" id="SSF52540">
    <property type="entry name" value="P-loop containing nucleoside triphosphate hydrolases"/>
    <property type="match status" value="1"/>
</dbReference>
<evidence type="ECO:0000259" key="4">
    <source>
        <dbReference type="Pfam" id="PF16573"/>
    </source>
</evidence>
<dbReference type="AlphaFoldDB" id="A0A7R9BJE0"/>
<reference evidence="6" key="1">
    <citation type="submission" date="2020-11" db="EMBL/GenBank/DDBJ databases">
        <authorList>
            <person name="Tran Van P."/>
        </authorList>
    </citation>
    <scope>NUCLEOTIDE SEQUENCE</scope>
</reference>
<dbReference type="EMBL" id="OA882664">
    <property type="protein sequence ID" value="CAD7276444.1"/>
    <property type="molecule type" value="Genomic_DNA"/>
</dbReference>
<dbReference type="GO" id="GO:0031124">
    <property type="term" value="P:mRNA 3'-end processing"/>
    <property type="evidence" value="ECO:0007669"/>
    <property type="project" value="InterPro"/>
</dbReference>
<dbReference type="Pfam" id="PF14964">
    <property type="entry name" value="INTS15"/>
    <property type="match status" value="1"/>
</dbReference>
<dbReference type="InterPro" id="IPR032319">
    <property type="entry name" value="CLP1_P"/>
</dbReference>
<dbReference type="PANTHER" id="PTHR12755:SF6">
    <property type="entry name" value="POLYRIBONUCLEOTIDE 5'-HYDROXYL-KINASE CLP1"/>
    <property type="match status" value="1"/>
</dbReference>
<dbReference type="OrthoDB" id="258143at2759"/>
<dbReference type="Gene3D" id="3.40.50.300">
    <property type="entry name" value="P-loop containing nucleotide triphosphate hydrolases"/>
    <property type="match status" value="1"/>
</dbReference>
<dbReference type="Gene3D" id="2.60.120.1030">
    <property type="entry name" value="Clp1, DNA binding domain"/>
    <property type="match status" value="1"/>
</dbReference>
<proteinExistence type="predicted"/>
<protein>
    <recommendedName>
        <fullName evidence="8">Protein CLP1 homolog</fullName>
    </recommendedName>
</protein>
<dbReference type="Pfam" id="PF16575">
    <property type="entry name" value="CLP1_P"/>
    <property type="match status" value="1"/>
</dbReference>
<feature type="domain" description="Clp1 P-loop" evidence="5">
    <location>
        <begin position="120"/>
        <end position="304"/>
    </location>
</feature>
<organism evidence="6">
    <name type="scientific">Notodromas monacha</name>
    <dbReference type="NCBI Taxonomy" id="399045"/>
    <lineage>
        <taxon>Eukaryota</taxon>
        <taxon>Metazoa</taxon>
        <taxon>Ecdysozoa</taxon>
        <taxon>Arthropoda</taxon>
        <taxon>Crustacea</taxon>
        <taxon>Oligostraca</taxon>
        <taxon>Ostracoda</taxon>
        <taxon>Podocopa</taxon>
        <taxon>Podocopida</taxon>
        <taxon>Cypridocopina</taxon>
        <taxon>Cypridoidea</taxon>
        <taxon>Cyprididae</taxon>
        <taxon>Notodromas</taxon>
    </lineage>
</organism>
<evidence type="ECO:0000313" key="6">
    <source>
        <dbReference type="EMBL" id="CAD7276444.1"/>
    </source>
</evidence>
<sequence length="832" mass="92428">MSEAPKKDTQSEEQIIVNAFTALELSSRRDSNSSFKIVVGAAELGGTPLRPNVDYPLDPDAEVTLFSWKGCVVEITGEVKRTPETHCPQGVILKHHALLELERIKAEDAGQRGPRVMVIGGYDCGKTSVVRALLNYAVQIGRTPIFVSLDVRHGDLGVPGTLGAVVVDKVSDDKGRFGDFRKPPLMYHFGHAYIDFNKHAYNVIVGELSKNVLAAMDSCPSTKSSGLIIDTNGDTDDRRHIQHAAMALEVSHVLVIENEQLYNDAVRYLPPFVNICYLPPILGVRKRTKRVLHDAADLLVGQYFGTVDFHGNNVPADKSGPVVIQPVDSVKICEMAEDRRSHKNNEIRLSSKRLGELEHDLLGISSSASKEDAGFRNILGYVAVSKVDRSKDEIHLKTPGPKELPGKILLVSDGTMSKHRAKVARGVDLGAQDHCRALNDAGFPKCVREALDILVSSPTGSLMGMNPSLDYVFYDVNPRDGERRPLSAIRELIVLNELRDFFCNPPLAEDAPTRNLIFMTLFQHPSDKRRVSMLSRLTSIGISLRLVPILDSTAVLLGQTGSSSKLATKVIDDQVREFVYLLPDPALGYLKELRNVSQFFAGHFIGVLGHLYSGKRRRESSHAEFGDEIPPTVLIEVLTTWIRSAPEIPVLPMITKWSKLLPPGGIVMPASSPLAAMFRWSIVSPLVIKTGPNSDSWRWYSEWDFRCRDCVEFAWSKLEPETALQSKEVISIIVDLADCFQHHWKKGFEEAGEMSFMRLATLVKLCLDKGYFLSSKGTISEIDSTDDWELDFESFSLADLFEEDASLSLLSTSWNTRFSVVGRRNFMENPSE</sequence>
<dbReference type="Pfam" id="PF16573">
    <property type="entry name" value="CLP1_N"/>
    <property type="match status" value="1"/>
</dbReference>
<feature type="domain" description="Clp1 C-terminal" evidence="3">
    <location>
        <begin position="341"/>
        <end position="413"/>
    </location>
</feature>
<dbReference type="EMBL" id="CAJPEX010000627">
    <property type="protein sequence ID" value="CAG0916596.1"/>
    <property type="molecule type" value="Genomic_DNA"/>
</dbReference>
<evidence type="ECO:0000256" key="1">
    <source>
        <dbReference type="ARBA" id="ARBA00022741"/>
    </source>
</evidence>
<dbReference type="InterPro" id="IPR032324">
    <property type="entry name" value="Clp1_N"/>
</dbReference>
<keyword evidence="7" id="KW-1185">Reference proteome</keyword>
<name>A0A7R9BJE0_9CRUS</name>
<dbReference type="InterPro" id="IPR038238">
    <property type="entry name" value="Clp1_C_sf"/>
</dbReference>